<evidence type="ECO:0000256" key="1">
    <source>
        <dbReference type="SAM" id="MobiDB-lite"/>
    </source>
</evidence>
<dbReference type="InterPro" id="IPR013917">
    <property type="entry name" value="tRNA_wybutosine-synth"/>
</dbReference>
<reference evidence="4 5" key="1">
    <citation type="submission" date="2020-04" db="EMBL/GenBank/DDBJ databases">
        <title>Phylogenetic Diversity and Antibacterial Activity against Ralstonia solanacearum of Endophytic Actinomycete Isolated from Moss.</title>
        <authorList>
            <person name="Zhuang X."/>
        </authorList>
    </citation>
    <scope>NUCLEOTIDE SEQUENCE [LARGE SCALE GENOMIC DNA]</scope>
    <source>
        <strain evidence="4 5">LD120</strain>
    </source>
</reference>
<dbReference type="NCBIfam" id="TIGR03084">
    <property type="entry name" value="TIGR03084 family metal-binding protein"/>
    <property type="match status" value="1"/>
</dbReference>
<accession>A0ABX1H5D3</accession>
<dbReference type="InterPro" id="IPR024344">
    <property type="entry name" value="MDMPI_metal-binding"/>
</dbReference>
<sequence>MSEPLPVFEDLRAEGEELDALVGELTPEQWGLATPAEGWTVGHQIAHLAWTDRVALLALTDPEGFGAEVEKALVAPDTFVDDTAARGAALPPAELLADWRTGRAALHKALLAAEPKVKFPWFGPPMSAASVATGRLMETWAHGQDVVDALGVRRAPTDRLKNVVHIAVRTRDFAFQVHELPVPAEPFRIELTAPSGRLWTYGPEDAAQRVRGSAHEFCLLATQRVHRDDVRLTAEGPEADRWLGIVQAFAGPPGGGRPPQEEPAGGERR</sequence>
<keyword evidence="5" id="KW-1185">Reference proteome</keyword>
<dbReference type="Gene3D" id="1.20.120.450">
    <property type="entry name" value="dinb family like domain"/>
    <property type="match status" value="1"/>
</dbReference>
<dbReference type="InterPro" id="IPR017518">
    <property type="entry name" value="CHP03084"/>
</dbReference>
<protein>
    <submittedName>
        <fullName evidence="4">TIGR03084 family protein</fullName>
    </submittedName>
</protein>
<evidence type="ECO:0000259" key="2">
    <source>
        <dbReference type="Pfam" id="PF08608"/>
    </source>
</evidence>
<feature type="region of interest" description="Disordered" evidence="1">
    <location>
        <begin position="250"/>
        <end position="269"/>
    </location>
</feature>
<dbReference type="SUPFAM" id="SSF109854">
    <property type="entry name" value="DinB/YfiT-like putative metalloenzymes"/>
    <property type="match status" value="1"/>
</dbReference>
<dbReference type="Proteomes" id="UP000772196">
    <property type="component" value="Unassembled WGS sequence"/>
</dbReference>
<dbReference type="NCBIfam" id="TIGR03083">
    <property type="entry name" value="maleylpyruvate isomerase family mycothiol-dependent enzyme"/>
    <property type="match status" value="1"/>
</dbReference>
<dbReference type="Pfam" id="PF08608">
    <property type="entry name" value="Wyosine_form"/>
    <property type="match status" value="1"/>
</dbReference>
<comment type="caution">
    <text evidence="4">The sequence shown here is derived from an EMBL/GenBank/DDBJ whole genome shotgun (WGS) entry which is preliminary data.</text>
</comment>
<dbReference type="InterPro" id="IPR034660">
    <property type="entry name" value="DinB/YfiT-like"/>
</dbReference>
<gene>
    <name evidence="4" type="ORF">HFV08_18880</name>
</gene>
<proteinExistence type="predicted"/>
<dbReference type="RefSeq" id="WP_168540909.1">
    <property type="nucleotide sequence ID" value="NZ_JAAWWP010000011.1"/>
</dbReference>
<dbReference type="Pfam" id="PF11716">
    <property type="entry name" value="MDMPI_N"/>
    <property type="match status" value="1"/>
</dbReference>
<dbReference type="InterPro" id="IPR017517">
    <property type="entry name" value="Maleyloyr_isom"/>
</dbReference>
<evidence type="ECO:0000313" key="4">
    <source>
        <dbReference type="EMBL" id="NKI43267.1"/>
    </source>
</evidence>
<organism evidence="4 5">
    <name type="scientific">Streptomyces physcomitrii</name>
    <dbReference type="NCBI Taxonomy" id="2724184"/>
    <lineage>
        <taxon>Bacteria</taxon>
        <taxon>Bacillati</taxon>
        <taxon>Actinomycetota</taxon>
        <taxon>Actinomycetes</taxon>
        <taxon>Kitasatosporales</taxon>
        <taxon>Streptomycetaceae</taxon>
        <taxon>Streptomyces</taxon>
    </lineage>
</organism>
<feature type="domain" description="tRNA wybutosine-synthesis" evidence="2">
    <location>
        <begin position="183"/>
        <end position="234"/>
    </location>
</feature>
<dbReference type="EMBL" id="JAAWWP010000011">
    <property type="protein sequence ID" value="NKI43267.1"/>
    <property type="molecule type" value="Genomic_DNA"/>
</dbReference>
<name>A0ABX1H5D3_9ACTN</name>
<feature type="domain" description="Mycothiol-dependent maleylpyruvate isomerase metal-binding" evidence="3">
    <location>
        <begin position="11"/>
        <end position="146"/>
    </location>
</feature>
<evidence type="ECO:0000259" key="3">
    <source>
        <dbReference type="Pfam" id="PF11716"/>
    </source>
</evidence>
<evidence type="ECO:0000313" key="5">
    <source>
        <dbReference type="Proteomes" id="UP000772196"/>
    </source>
</evidence>